<sequence>MKVVFLDAGVIGNSKALKIILLLGTNSSSSSVAEPELHSKTTEDLKLTR</sequence>
<name>A0ABN0MNW1_CHLPS</name>
<gene>
    <name evidence="2" type="ORF">CP99DC5_1015</name>
</gene>
<evidence type="ECO:0000256" key="1">
    <source>
        <dbReference type="SAM" id="MobiDB-lite"/>
    </source>
</evidence>
<proteinExistence type="predicted"/>
<dbReference type="EMBL" id="ATLC01000054">
    <property type="protein sequence ID" value="EPJ27559.1"/>
    <property type="molecule type" value="Genomic_DNA"/>
</dbReference>
<evidence type="ECO:0000313" key="2">
    <source>
        <dbReference type="EMBL" id="EPJ27559.1"/>
    </source>
</evidence>
<evidence type="ECO:0000313" key="3">
    <source>
        <dbReference type="Proteomes" id="UP000014627"/>
    </source>
</evidence>
<keyword evidence="3" id="KW-1185">Reference proteome</keyword>
<organism evidence="2 3">
    <name type="scientific">Chlamydia psittaci 99DC5</name>
    <dbReference type="NCBI Taxonomy" id="1112251"/>
    <lineage>
        <taxon>Bacteria</taxon>
        <taxon>Pseudomonadati</taxon>
        <taxon>Chlamydiota</taxon>
        <taxon>Chlamydiia</taxon>
        <taxon>Chlamydiales</taxon>
        <taxon>Chlamydiaceae</taxon>
        <taxon>Chlamydia/Chlamydophila group</taxon>
        <taxon>Chlamydia</taxon>
    </lineage>
</organism>
<feature type="region of interest" description="Disordered" evidence="1">
    <location>
        <begin position="28"/>
        <end position="49"/>
    </location>
</feature>
<accession>A0ABN0MNW1</accession>
<reference evidence="2 3" key="1">
    <citation type="submission" date="2013-04" db="EMBL/GenBank/DDBJ databases">
        <title>Genome sequence of Chlamydia psittaci 99DC5.</title>
        <authorList>
            <person name="Huot-Creasy H."/>
            <person name="McCracken C.L."/>
            <person name="Humphries M."/>
            <person name="Sachse K."/>
            <person name="Laroucau K."/>
            <person name="Bavoil P."/>
            <person name="Myers G.S."/>
        </authorList>
    </citation>
    <scope>NUCLEOTIDE SEQUENCE [LARGE SCALE GENOMIC DNA]</scope>
    <source>
        <strain evidence="2 3">99DC5</strain>
    </source>
</reference>
<protein>
    <submittedName>
        <fullName evidence="2">Uncharacterized protein</fullName>
    </submittedName>
</protein>
<dbReference type="Proteomes" id="UP000014627">
    <property type="component" value="Unassembled WGS sequence"/>
</dbReference>
<feature type="compositionally biased region" description="Basic and acidic residues" evidence="1">
    <location>
        <begin position="35"/>
        <end position="49"/>
    </location>
</feature>
<comment type="caution">
    <text evidence="2">The sequence shown here is derived from an EMBL/GenBank/DDBJ whole genome shotgun (WGS) entry which is preliminary data.</text>
</comment>